<keyword evidence="4" id="KW-1185">Reference proteome</keyword>
<evidence type="ECO:0000313" key="4">
    <source>
        <dbReference type="Proteomes" id="UP001321473"/>
    </source>
</evidence>
<reference evidence="3 4" key="1">
    <citation type="journal article" date="2023" name="Arcadia Sci">
        <title>De novo assembly of a long-read Amblyomma americanum tick genome.</title>
        <authorList>
            <person name="Chou S."/>
            <person name="Poskanzer K.E."/>
            <person name="Rollins M."/>
            <person name="Thuy-Boun P.S."/>
        </authorList>
    </citation>
    <scope>NUCLEOTIDE SEQUENCE [LARGE SCALE GENOMIC DNA]</scope>
    <source>
        <strain evidence="3">F_SG_1</strain>
        <tissue evidence="3">Salivary glands</tissue>
    </source>
</reference>
<proteinExistence type="predicted"/>
<dbReference type="AlphaFoldDB" id="A0AAQ4DYK9"/>
<name>A0AAQ4DYK9_AMBAM</name>
<feature type="region of interest" description="Disordered" evidence="1">
    <location>
        <begin position="97"/>
        <end position="123"/>
    </location>
</feature>
<keyword evidence="2" id="KW-0732">Signal</keyword>
<evidence type="ECO:0000256" key="1">
    <source>
        <dbReference type="SAM" id="MobiDB-lite"/>
    </source>
</evidence>
<comment type="caution">
    <text evidence="3">The sequence shown here is derived from an EMBL/GenBank/DDBJ whole genome shotgun (WGS) entry which is preliminary data.</text>
</comment>
<feature type="signal peptide" evidence="2">
    <location>
        <begin position="1"/>
        <end position="25"/>
    </location>
</feature>
<dbReference type="Proteomes" id="UP001321473">
    <property type="component" value="Unassembled WGS sequence"/>
</dbReference>
<sequence length="206" mass="22716">MVTRPKHLVCCWLKWSLLGASGSEADVRGPAGQHILVTSGNYRQQLREPGPNVVPGASSTPAYQHNSAPEPSETIIELEEWRLDCASQASLVHEVVTDEPLPSRHESLPSRHESPASSQSVPSLQAPVGLLEQEASVLQSSAPRQNKRKRRRECADDALVEHVGKLADALQTCDGHDECDQFCLSMAKMMKRVNKNQQIDLRVKLL</sequence>
<evidence type="ECO:0000256" key="2">
    <source>
        <dbReference type="SAM" id="SignalP"/>
    </source>
</evidence>
<evidence type="ECO:0000313" key="3">
    <source>
        <dbReference type="EMBL" id="KAK8767549.1"/>
    </source>
</evidence>
<protein>
    <submittedName>
        <fullName evidence="3">Uncharacterized protein</fullName>
    </submittedName>
</protein>
<organism evidence="3 4">
    <name type="scientific">Amblyomma americanum</name>
    <name type="common">Lone star tick</name>
    <dbReference type="NCBI Taxonomy" id="6943"/>
    <lineage>
        <taxon>Eukaryota</taxon>
        <taxon>Metazoa</taxon>
        <taxon>Ecdysozoa</taxon>
        <taxon>Arthropoda</taxon>
        <taxon>Chelicerata</taxon>
        <taxon>Arachnida</taxon>
        <taxon>Acari</taxon>
        <taxon>Parasitiformes</taxon>
        <taxon>Ixodida</taxon>
        <taxon>Ixodoidea</taxon>
        <taxon>Ixodidae</taxon>
        <taxon>Amblyomminae</taxon>
        <taxon>Amblyomma</taxon>
    </lineage>
</organism>
<dbReference type="EMBL" id="JARKHS020025366">
    <property type="protein sequence ID" value="KAK8767549.1"/>
    <property type="molecule type" value="Genomic_DNA"/>
</dbReference>
<feature type="compositionally biased region" description="Basic and acidic residues" evidence="1">
    <location>
        <begin position="101"/>
        <end position="114"/>
    </location>
</feature>
<feature type="compositionally biased region" description="Polar residues" evidence="1">
    <location>
        <begin position="57"/>
        <end position="69"/>
    </location>
</feature>
<gene>
    <name evidence="3" type="ORF">V5799_005671</name>
</gene>
<feature type="chain" id="PRO_5043039020" evidence="2">
    <location>
        <begin position="26"/>
        <end position="206"/>
    </location>
</feature>
<accession>A0AAQ4DYK9</accession>
<feature type="region of interest" description="Disordered" evidence="1">
    <location>
        <begin position="46"/>
        <end position="71"/>
    </location>
</feature>